<comment type="caution">
    <text evidence="2">The sequence shown here is derived from an EMBL/GenBank/DDBJ whole genome shotgun (WGS) entry which is preliminary data.</text>
</comment>
<dbReference type="CDD" id="cd23767">
    <property type="entry name" value="IQCD"/>
    <property type="match status" value="1"/>
</dbReference>
<sequence>MSTVPIAPPVQGETPSKAEPPQTLAHSPRSSQPASDNNDINLCHHHNRDKSEHYTEYSKFMEPIVTLTTENKPCVFAESISEKEKKAATVIQSVYRGYQ</sequence>
<gene>
    <name evidence="2" type="ORF">BG015_007008</name>
</gene>
<evidence type="ECO:0000313" key="2">
    <source>
        <dbReference type="EMBL" id="KAF9151157.1"/>
    </source>
</evidence>
<reference evidence="2" key="1">
    <citation type="journal article" date="2020" name="Fungal Divers.">
        <title>Resolving the Mortierellaceae phylogeny through synthesis of multi-gene phylogenetics and phylogenomics.</title>
        <authorList>
            <person name="Vandepol N."/>
            <person name="Liber J."/>
            <person name="Desiro A."/>
            <person name="Na H."/>
            <person name="Kennedy M."/>
            <person name="Barry K."/>
            <person name="Grigoriev I.V."/>
            <person name="Miller A.N."/>
            <person name="O'Donnell K."/>
            <person name="Stajich J.E."/>
            <person name="Bonito G."/>
        </authorList>
    </citation>
    <scope>NUCLEOTIDE SEQUENCE</scope>
    <source>
        <strain evidence="2">NRRL 6426</strain>
    </source>
</reference>
<protein>
    <submittedName>
        <fullName evidence="2">Uncharacterized protein</fullName>
    </submittedName>
</protein>
<feature type="compositionally biased region" description="Polar residues" evidence="1">
    <location>
        <begin position="24"/>
        <end position="40"/>
    </location>
</feature>
<accession>A0A9P5S2P0</accession>
<feature type="region of interest" description="Disordered" evidence="1">
    <location>
        <begin position="1"/>
        <end position="45"/>
    </location>
</feature>
<dbReference type="Proteomes" id="UP000748756">
    <property type="component" value="Unassembled WGS sequence"/>
</dbReference>
<proteinExistence type="predicted"/>
<dbReference type="AlphaFoldDB" id="A0A9P5S2P0"/>
<dbReference type="OrthoDB" id="2398279at2759"/>
<dbReference type="EMBL" id="JAAAUQ010000347">
    <property type="protein sequence ID" value="KAF9151157.1"/>
    <property type="molecule type" value="Genomic_DNA"/>
</dbReference>
<dbReference type="PROSITE" id="PS50096">
    <property type="entry name" value="IQ"/>
    <property type="match status" value="1"/>
</dbReference>
<name>A0A9P5S2P0_9FUNG</name>
<evidence type="ECO:0000256" key="1">
    <source>
        <dbReference type="SAM" id="MobiDB-lite"/>
    </source>
</evidence>
<evidence type="ECO:0000313" key="3">
    <source>
        <dbReference type="Proteomes" id="UP000748756"/>
    </source>
</evidence>
<organism evidence="2 3">
    <name type="scientific">Linnemannia schmuckeri</name>
    <dbReference type="NCBI Taxonomy" id="64567"/>
    <lineage>
        <taxon>Eukaryota</taxon>
        <taxon>Fungi</taxon>
        <taxon>Fungi incertae sedis</taxon>
        <taxon>Mucoromycota</taxon>
        <taxon>Mortierellomycotina</taxon>
        <taxon>Mortierellomycetes</taxon>
        <taxon>Mortierellales</taxon>
        <taxon>Mortierellaceae</taxon>
        <taxon>Linnemannia</taxon>
    </lineage>
</organism>
<keyword evidence="3" id="KW-1185">Reference proteome</keyword>